<proteinExistence type="predicted"/>
<keyword evidence="2" id="KW-1185">Reference proteome</keyword>
<organism evidence="1 2">
    <name type="scientific">Roseimaritima multifibrata</name>
    <dbReference type="NCBI Taxonomy" id="1930274"/>
    <lineage>
        <taxon>Bacteria</taxon>
        <taxon>Pseudomonadati</taxon>
        <taxon>Planctomycetota</taxon>
        <taxon>Planctomycetia</taxon>
        <taxon>Pirellulales</taxon>
        <taxon>Pirellulaceae</taxon>
        <taxon>Roseimaritima</taxon>
    </lineage>
</organism>
<sequence length="58" mass="6634">MLGKWGRLPRFMESVNDKTYAGIGRAEIPERGWLEAKESSMACCVLLDRNPKHGNRRT</sequence>
<dbReference type="EMBL" id="CP036262">
    <property type="protein sequence ID" value="QDS92684.1"/>
    <property type="molecule type" value="Genomic_DNA"/>
</dbReference>
<dbReference type="Proteomes" id="UP000320672">
    <property type="component" value="Chromosome"/>
</dbReference>
<reference evidence="1 2" key="1">
    <citation type="submission" date="2019-02" db="EMBL/GenBank/DDBJ databases">
        <title>Deep-cultivation of Planctomycetes and their phenomic and genomic characterization uncovers novel biology.</title>
        <authorList>
            <person name="Wiegand S."/>
            <person name="Jogler M."/>
            <person name="Boedeker C."/>
            <person name="Pinto D."/>
            <person name="Vollmers J."/>
            <person name="Rivas-Marin E."/>
            <person name="Kohn T."/>
            <person name="Peeters S.H."/>
            <person name="Heuer A."/>
            <person name="Rast P."/>
            <person name="Oberbeckmann S."/>
            <person name="Bunk B."/>
            <person name="Jeske O."/>
            <person name="Meyerdierks A."/>
            <person name="Storesund J.E."/>
            <person name="Kallscheuer N."/>
            <person name="Luecker S."/>
            <person name="Lage O.M."/>
            <person name="Pohl T."/>
            <person name="Merkel B.J."/>
            <person name="Hornburger P."/>
            <person name="Mueller R.-W."/>
            <person name="Bruemmer F."/>
            <person name="Labrenz M."/>
            <person name="Spormann A.M."/>
            <person name="Op den Camp H."/>
            <person name="Overmann J."/>
            <person name="Amann R."/>
            <person name="Jetten M.S.M."/>
            <person name="Mascher T."/>
            <person name="Medema M.H."/>
            <person name="Devos D.P."/>
            <person name="Kaster A.-K."/>
            <person name="Ovreas L."/>
            <person name="Rohde M."/>
            <person name="Galperin M.Y."/>
            <person name="Jogler C."/>
        </authorList>
    </citation>
    <scope>NUCLEOTIDE SEQUENCE [LARGE SCALE GENOMIC DNA]</scope>
    <source>
        <strain evidence="1 2">FF011L</strain>
    </source>
</reference>
<evidence type="ECO:0000313" key="1">
    <source>
        <dbReference type="EMBL" id="QDS92684.1"/>
    </source>
</evidence>
<name>A0A517MCR9_9BACT</name>
<dbReference type="KEGG" id="rml:FF011L_14320"/>
<gene>
    <name evidence="1" type="ORF">FF011L_14320</name>
</gene>
<evidence type="ECO:0000313" key="2">
    <source>
        <dbReference type="Proteomes" id="UP000320672"/>
    </source>
</evidence>
<accession>A0A517MCR9</accession>
<dbReference type="AlphaFoldDB" id="A0A517MCR9"/>
<protein>
    <submittedName>
        <fullName evidence="1">Uncharacterized protein</fullName>
    </submittedName>
</protein>